<gene>
    <name evidence="1" type="primary">Vigan.05G026400</name>
    <name evidence="1" type="ORF">VIGAN_05026400</name>
</gene>
<organism evidence="1 2">
    <name type="scientific">Vigna angularis var. angularis</name>
    <dbReference type="NCBI Taxonomy" id="157739"/>
    <lineage>
        <taxon>Eukaryota</taxon>
        <taxon>Viridiplantae</taxon>
        <taxon>Streptophyta</taxon>
        <taxon>Embryophyta</taxon>
        <taxon>Tracheophyta</taxon>
        <taxon>Spermatophyta</taxon>
        <taxon>Magnoliopsida</taxon>
        <taxon>eudicotyledons</taxon>
        <taxon>Gunneridae</taxon>
        <taxon>Pentapetalae</taxon>
        <taxon>rosids</taxon>
        <taxon>fabids</taxon>
        <taxon>Fabales</taxon>
        <taxon>Fabaceae</taxon>
        <taxon>Papilionoideae</taxon>
        <taxon>50 kb inversion clade</taxon>
        <taxon>NPAAA clade</taxon>
        <taxon>indigoferoid/millettioid clade</taxon>
        <taxon>Phaseoleae</taxon>
        <taxon>Vigna</taxon>
    </lineage>
</organism>
<dbReference type="EMBL" id="AP015038">
    <property type="protein sequence ID" value="BAT86932.1"/>
    <property type="molecule type" value="Genomic_DNA"/>
</dbReference>
<name>A0A0S3S279_PHAAN</name>
<evidence type="ECO:0000313" key="2">
    <source>
        <dbReference type="Proteomes" id="UP000291084"/>
    </source>
</evidence>
<evidence type="ECO:0000313" key="1">
    <source>
        <dbReference type="EMBL" id="BAT86932.1"/>
    </source>
</evidence>
<sequence>SIHSHTRVLLLWKRDYGSLSCFFQRGRRYSHKIDEKIQRHTFLVVLFIVGCDPCGFSRTMHLSQRPGSNAVVGTSLCCNPSFRIYPSY</sequence>
<protein>
    <submittedName>
        <fullName evidence="1">Uncharacterized protein</fullName>
    </submittedName>
</protein>
<proteinExistence type="predicted"/>
<accession>A0A0S3S279</accession>
<keyword evidence="2" id="KW-1185">Reference proteome</keyword>
<dbReference type="Proteomes" id="UP000291084">
    <property type="component" value="Chromosome 5"/>
</dbReference>
<dbReference type="AlphaFoldDB" id="A0A0S3S279"/>
<reference evidence="1 2" key="1">
    <citation type="journal article" date="2015" name="Sci. Rep.">
        <title>The power of single molecule real-time sequencing technology in the de novo assembly of a eukaryotic genome.</title>
        <authorList>
            <person name="Sakai H."/>
            <person name="Naito K."/>
            <person name="Ogiso-Tanaka E."/>
            <person name="Takahashi Y."/>
            <person name="Iseki K."/>
            <person name="Muto C."/>
            <person name="Satou K."/>
            <person name="Teruya K."/>
            <person name="Shiroma A."/>
            <person name="Shimoji M."/>
            <person name="Hirano T."/>
            <person name="Itoh T."/>
            <person name="Kaga A."/>
            <person name="Tomooka N."/>
        </authorList>
    </citation>
    <scope>NUCLEOTIDE SEQUENCE [LARGE SCALE GENOMIC DNA]</scope>
    <source>
        <strain evidence="2">cv. Shumari</strain>
    </source>
</reference>
<feature type="non-terminal residue" evidence="1">
    <location>
        <position position="1"/>
    </location>
</feature>